<organism evidence="1 2">
    <name type="scientific">Scleroderma citrinum Foug A</name>
    <dbReference type="NCBI Taxonomy" id="1036808"/>
    <lineage>
        <taxon>Eukaryota</taxon>
        <taxon>Fungi</taxon>
        <taxon>Dikarya</taxon>
        <taxon>Basidiomycota</taxon>
        <taxon>Agaricomycotina</taxon>
        <taxon>Agaricomycetes</taxon>
        <taxon>Agaricomycetidae</taxon>
        <taxon>Boletales</taxon>
        <taxon>Sclerodermatineae</taxon>
        <taxon>Sclerodermataceae</taxon>
        <taxon>Scleroderma</taxon>
    </lineage>
</organism>
<evidence type="ECO:0008006" key="3">
    <source>
        <dbReference type="Google" id="ProtNLM"/>
    </source>
</evidence>
<evidence type="ECO:0000313" key="2">
    <source>
        <dbReference type="Proteomes" id="UP000053989"/>
    </source>
</evidence>
<feature type="non-terminal residue" evidence="1">
    <location>
        <position position="1"/>
    </location>
</feature>
<dbReference type="InParanoid" id="A0A0C3E8U3"/>
<dbReference type="Proteomes" id="UP000053989">
    <property type="component" value="Unassembled WGS sequence"/>
</dbReference>
<evidence type="ECO:0000313" key="1">
    <source>
        <dbReference type="EMBL" id="KIM69150.1"/>
    </source>
</evidence>
<dbReference type="OrthoDB" id="391988at2759"/>
<gene>
    <name evidence="1" type="ORF">SCLCIDRAFT_89755</name>
</gene>
<reference evidence="2" key="2">
    <citation type="submission" date="2015-01" db="EMBL/GenBank/DDBJ databases">
        <title>Evolutionary Origins and Diversification of the Mycorrhizal Mutualists.</title>
        <authorList>
            <consortium name="DOE Joint Genome Institute"/>
            <consortium name="Mycorrhizal Genomics Consortium"/>
            <person name="Kohler A."/>
            <person name="Kuo A."/>
            <person name="Nagy L.G."/>
            <person name="Floudas D."/>
            <person name="Copeland A."/>
            <person name="Barry K.W."/>
            <person name="Cichocki N."/>
            <person name="Veneault-Fourrey C."/>
            <person name="LaButti K."/>
            <person name="Lindquist E.A."/>
            <person name="Lipzen A."/>
            <person name="Lundell T."/>
            <person name="Morin E."/>
            <person name="Murat C."/>
            <person name="Riley R."/>
            <person name="Ohm R."/>
            <person name="Sun H."/>
            <person name="Tunlid A."/>
            <person name="Henrissat B."/>
            <person name="Grigoriev I.V."/>
            <person name="Hibbett D.S."/>
            <person name="Martin F."/>
        </authorList>
    </citation>
    <scope>NUCLEOTIDE SEQUENCE [LARGE SCALE GENOMIC DNA]</scope>
    <source>
        <strain evidence="2">Foug A</strain>
    </source>
</reference>
<dbReference type="SUPFAM" id="SSF52540">
    <property type="entry name" value="P-loop containing nucleoside triphosphate hydrolases"/>
    <property type="match status" value="1"/>
</dbReference>
<name>A0A0C3E8U3_9AGAM</name>
<protein>
    <recommendedName>
        <fullName evidence="3">G domain-containing protein</fullName>
    </recommendedName>
</protein>
<feature type="non-terminal residue" evidence="1">
    <location>
        <position position="73"/>
    </location>
</feature>
<keyword evidence="2" id="KW-1185">Reference proteome</keyword>
<dbReference type="EMBL" id="KN822007">
    <property type="protein sequence ID" value="KIM69150.1"/>
    <property type="molecule type" value="Genomic_DNA"/>
</dbReference>
<accession>A0A0C3E8U3</accession>
<dbReference type="AlphaFoldDB" id="A0A0C3E8U3"/>
<reference evidence="1 2" key="1">
    <citation type="submission" date="2014-04" db="EMBL/GenBank/DDBJ databases">
        <authorList>
            <consortium name="DOE Joint Genome Institute"/>
            <person name="Kuo A."/>
            <person name="Kohler A."/>
            <person name="Nagy L.G."/>
            <person name="Floudas D."/>
            <person name="Copeland A."/>
            <person name="Barry K.W."/>
            <person name="Cichocki N."/>
            <person name="Veneault-Fourrey C."/>
            <person name="LaButti K."/>
            <person name="Lindquist E.A."/>
            <person name="Lipzen A."/>
            <person name="Lundell T."/>
            <person name="Morin E."/>
            <person name="Murat C."/>
            <person name="Sun H."/>
            <person name="Tunlid A."/>
            <person name="Henrissat B."/>
            <person name="Grigoriev I.V."/>
            <person name="Hibbett D.S."/>
            <person name="Martin F."/>
            <person name="Nordberg H.P."/>
            <person name="Cantor M.N."/>
            <person name="Hua S.X."/>
        </authorList>
    </citation>
    <scope>NUCLEOTIDE SEQUENCE [LARGE SCALE GENOMIC DNA]</scope>
    <source>
        <strain evidence="1 2">Foug A</strain>
    </source>
</reference>
<dbReference type="HOGENOM" id="CLU_2819731_0_0_1"/>
<proteinExistence type="predicted"/>
<dbReference type="Gene3D" id="3.40.50.300">
    <property type="entry name" value="P-loop containing nucleotide triphosphate hydrolases"/>
    <property type="match status" value="1"/>
</dbReference>
<dbReference type="InterPro" id="IPR027417">
    <property type="entry name" value="P-loop_NTPase"/>
</dbReference>
<dbReference type="STRING" id="1036808.A0A0C3E8U3"/>
<sequence>SPELLIPTTDELLRICPHFRILIIGKTGVGKTSLINRTFGIDEARPAHDKRGKANIEKPLVSKRNKRFILHDS</sequence>